<feature type="transmembrane region" description="Helical" evidence="5">
    <location>
        <begin position="86"/>
        <end position="109"/>
    </location>
</feature>
<evidence type="ECO:0000259" key="6">
    <source>
        <dbReference type="Pfam" id="PF01490"/>
    </source>
</evidence>
<keyword evidence="2 5" id="KW-0812">Transmembrane</keyword>
<sequence length="147" mass="16263">MDRKNDRYPSTFTIDNFSSTTTLTPNDIKVAIGNKDSINEKQYNPYEHRILEHPNTFSGALTHIVKSSLGTGILAIPLAFSYSGLLVGFIGTFLVGFLCTHTIHILVVASQKMCIAARVPSLGFAETAENVFKYGPKPFRPWAHFAK</sequence>
<gene>
    <name evidence="7" type="ORF">HHI36_010013</name>
</gene>
<evidence type="ECO:0000256" key="5">
    <source>
        <dbReference type="SAM" id="Phobius"/>
    </source>
</evidence>
<name>A0ABD2MHF5_9CUCU</name>
<evidence type="ECO:0000313" key="7">
    <source>
        <dbReference type="EMBL" id="KAL3265816.1"/>
    </source>
</evidence>
<comment type="subcellular location">
    <subcellularLocation>
        <location evidence="1">Membrane</location>
        <topology evidence="1">Multi-pass membrane protein</topology>
    </subcellularLocation>
</comment>
<comment type="caution">
    <text evidence="7">The sequence shown here is derived from an EMBL/GenBank/DDBJ whole genome shotgun (WGS) entry which is preliminary data.</text>
</comment>
<keyword evidence="8" id="KW-1185">Reference proteome</keyword>
<dbReference type="PANTHER" id="PTHR22950:SF494">
    <property type="entry name" value="GH04538P"/>
    <property type="match status" value="1"/>
</dbReference>
<dbReference type="Pfam" id="PF01490">
    <property type="entry name" value="Aa_trans"/>
    <property type="match status" value="1"/>
</dbReference>
<protein>
    <recommendedName>
        <fullName evidence="6">Amino acid transporter transmembrane domain-containing protein</fullName>
    </recommendedName>
</protein>
<dbReference type="EMBL" id="JABFTP020000001">
    <property type="protein sequence ID" value="KAL3265816.1"/>
    <property type="molecule type" value="Genomic_DNA"/>
</dbReference>
<keyword evidence="4 5" id="KW-0472">Membrane</keyword>
<organism evidence="7 8">
    <name type="scientific">Cryptolaemus montrouzieri</name>
    <dbReference type="NCBI Taxonomy" id="559131"/>
    <lineage>
        <taxon>Eukaryota</taxon>
        <taxon>Metazoa</taxon>
        <taxon>Ecdysozoa</taxon>
        <taxon>Arthropoda</taxon>
        <taxon>Hexapoda</taxon>
        <taxon>Insecta</taxon>
        <taxon>Pterygota</taxon>
        <taxon>Neoptera</taxon>
        <taxon>Endopterygota</taxon>
        <taxon>Coleoptera</taxon>
        <taxon>Polyphaga</taxon>
        <taxon>Cucujiformia</taxon>
        <taxon>Coccinelloidea</taxon>
        <taxon>Coccinellidae</taxon>
        <taxon>Scymninae</taxon>
        <taxon>Scymnini</taxon>
        <taxon>Cryptolaemus</taxon>
    </lineage>
</organism>
<evidence type="ECO:0000313" key="8">
    <source>
        <dbReference type="Proteomes" id="UP001516400"/>
    </source>
</evidence>
<feature type="transmembrane region" description="Helical" evidence="5">
    <location>
        <begin position="57"/>
        <end position="80"/>
    </location>
</feature>
<keyword evidence="3 5" id="KW-1133">Transmembrane helix</keyword>
<reference evidence="7 8" key="1">
    <citation type="journal article" date="2021" name="BMC Biol.">
        <title>Horizontally acquired antibacterial genes associated with adaptive radiation of ladybird beetles.</title>
        <authorList>
            <person name="Li H.S."/>
            <person name="Tang X.F."/>
            <person name="Huang Y.H."/>
            <person name="Xu Z.Y."/>
            <person name="Chen M.L."/>
            <person name="Du X.Y."/>
            <person name="Qiu B.Y."/>
            <person name="Chen P.T."/>
            <person name="Zhang W."/>
            <person name="Slipinski A."/>
            <person name="Escalona H.E."/>
            <person name="Waterhouse R.M."/>
            <person name="Zwick A."/>
            <person name="Pang H."/>
        </authorList>
    </citation>
    <scope>NUCLEOTIDE SEQUENCE [LARGE SCALE GENOMIC DNA]</scope>
    <source>
        <strain evidence="7">SYSU2018</strain>
    </source>
</reference>
<dbReference type="InterPro" id="IPR013057">
    <property type="entry name" value="AA_transpt_TM"/>
</dbReference>
<accession>A0ABD2MHF5</accession>
<dbReference type="AlphaFoldDB" id="A0ABD2MHF5"/>
<proteinExistence type="predicted"/>
<dbReference type="GO" id="GO:0016020">
    <property type="term" value="C:membrane"/>
    <property type="evidence" value="ECO:0007669"/>
    <property type="project" value="UniProtKB-SubCell"/>
</dbReference>
<evidence type="ECO:0000256" key="2">
    <source>
        <dbReference type="ARBA" id="ARBA00022692"/>
    </source>
</evidence>
<evidence type="ECO:0000256" key="4">
    <source>
        <dbReference type="ARBA" id="ARBA00023136"/>
    </source>
</evidence>
<dbReference type="Proteomes" id="UP001516400">
    <property type="component" value="Unassembled WGS sequence"/>
</dbReference>
<feature type="domain" description="Amino acid transporter transmembrane" evidence="6">
    <location>
        <begin position="56"/>
        <end position="114"/>
    </location>
</feature>
<evidence type="ECO:0000256" key="3">
    <source>
        <dbReference type="ARBA" id="ARBA00022989"/>
    </source>
</evidence>
<dbReference type="PANTHER" id="PTHR22950">
    <property type="entry name" value="AMINO ACID TRANSPORTER"/>
    <property type="match status" value="1"/>
</dbReference>
<evidence type="ECO:0000256" key="1">
    <source>
        <dbReference type="ARBA" id="ARBA00004141"/>
    </source>
</evidence>